<comment type="caution">
    <text evidence="2">The sequence shown here is derived from an EMBL/GenBank/DDBJ whole genome shotgun (WGS) entry which is preliminary data.</text>
</comment>
<gene>
    <name evidence="2" type="ORF">BIV18_09640</name>
</gene>
<keyword evidence="1" id="KW-0472">Membrane</keyword>
<dbReference type="EMBL" id="MJIH01000008">
    <property type="protein sequence ID" value="OLR61607.1"/>
    <property type="molecule type" value="Genomic_DNA"/>
</dbReference>
<feature type="transmembrane region" description="Helical" evidence="1">
    <location>
        <begin position="21"/>
        <end position="43"/>
    </location>
</feature>
<evidence type="ECO:0000313" key="3">
    <source>
        <dbReference type="Proteomes" id="UP000187166"/>
    </source>
</evidence>
<keyword evidence="1" id="KW-0812">Transmembrane</keyword>
<keyword evidence="1" id="KW-1133">Transmembrane helix</keyword>
<evidence type="ECO:0000313" key="2">
    <source>
        <dbReference type="EMBL" id="OLR61607.1"/>
    </source>
</evidence>
<keyword evidence="3" id="KW-1185">Reference proteome</keyword>
<proteinExistence type="predicted"/>
<sequence length="172" mass="19285">MLKRLKKQIKSSDGSLDIFSFVTGVIVSIFLICTLLDLMLLGWQFNGISQLNTQIARTASIQGGVLDTAPRDYPGNYVTLTDLSNTVNSRMRSLGVPNGEYQVDIGDGSIGRNGDFASSEYDYKTHFTTRVTTTYHWKFLRMLFPIAGGREISSTRPAMSEWKYNYGTWDGE</sequence>
<dbReference type="AlphaFoldDB" id="A0A1U7LX87"/>
<reference evidence="2 3" key="1">
    <citation type="journal article" date="2016" name="Appl. Environ. Microbiol.">
        <title>Function and Phylogeny of Bacterial Butyryl Coenzyme A:Acetate Transferases and Their Diversity in the Proximal Colon of Swine.</title>
        <authorList>
            <person name="Trachsel J."/>
            <person name="Bayles D.O."/>
            <person name="Looft T."/>
            <person name="Levine U.Y."/>
            <person name="Allen H.K."/>
        </authorList>
    </citation>
    <scope>NUCLEOTIDE SEQUENCE [LARGE SCALE GENOMIC DNA]</scope>
    <source>
        <strain evidence="2 3">35-6-1</strain>
    </source>
</reference>
<dbReference type="Proteomes" id="UP000187166">
    <property type="component" value="Unassembled WGS sequence"/>
</dbReference>
<accession>A0A1U7LX87</accession>
<name>A0A1U7LX87_9FIRM</name>
<organism evidence="2 3">
    <name type="scientific">Peptoniphilus porci</name>
    <dbReference type="NCBI Taxonomy" id="2652280"/>
    <lineage>
        <taxon>Bacteria</taxon>
        <taxon>Bacillati</taxon>
        <taxon>Bacillota</taxon>
        <taxon>Tissierellia</taxon>
        <taxon>Tissierellales</taxon>
        <taxon>Peptoniphilaceae</taxon>
        <taxon>Peptoniphilus</taxon>
    </lineage>
</organism>
<evidence type="ECO:0000256" key="1">
    <source>
        <dbReference type="SAM" id="Phobius"/>
    </source>
</evidence>
<protein>
    <submittedName>
        <fullName evidence="2">Uncharacterized protein</fullName>
    </submittedName>
</protein>
<dbReference type="STRING" id="1465756.BIV18_09640"/>